<dbReference type="Proteomes" id="UP000032679">
    <property type="component" value="Unassembled WGS sequence"/>
</dbReference>
<organism evidence="1 2">
    <name type="scientific">Tanticharoenia sakaeratensis NBRC 103193</name>
    <dbReference type="NCBI Taxonomy" id="1231623"/>
    <lineage>
        <taxon>Bacteria</taxon>
        <taxon>Pseudomonadati</taxon>
        <taxon>Pseudomonadota</taxon>
        <taxon>Alphaproteobacteria</taxon>
        <taxon>Acetobacterales</taxon>
        <taxon>Acetobacteraceae</taxon>
        <taxon>Tanticharoenia</taxon>
    </lineage>
</organism>
<dbReference type="AlphaFoldDB" id="A0A0D6MPG4"/>
<keyword evidence="2" id="KW-1185">Reference proteome</keyword>
<gene>
    <name evidence="1" type="ORF">Tasa_040_010</name>
</gene>
<comment type="caution">
    <text evidence="1">The sequence shown here is derived from an EMBL/GenBank/DDBJ whole genome shotgun (WGS) entry which is preliminary data.</text>
</comment>
<accession>A0A0D6MPG4</accession>
<evidence type="ECO:0000313" key="1">
    <source>
        <dbReference type="EMBL" id="GAN55188.1"/>
    </source>
</evidence>
<name>A0A0D6MPG4_9PROT</name>
<dbReference type="EMBL" id="BALE01000040">
    <property type="protein sequence ID" value="GAN55188.1"/>
    <property type="molecule type" value="Genomic_DNA"/>
</dbReference>
<reference evidence="1 2" key="1">
    <citation type="submission" date="2012-10" db="EMBL/GenBank/DDBJ databases">
        <title>Genome sequencing of Tanticharoenia sakaeratensis NBRC 103193.</title>
        <authorList>
            <person name="Azuma Y."/>
            <person name="Hadano H."/>
            <person name="Hirakawa H."/>
            <person name="Matsushita K."/>
        </authorList>
    </citation>
    <scope>NUCLEOTIDE SEQUENCE [LARGE SCALE GENOMIC DNA]</scope>
    <source>
        <strain evidence="1 2">NBRC 103193</strain>
    </source>
</reference>
<proteinExistence type="predicted"/>
<sequence length="79" mass="7968">MGAVTDGVAGTADTAGAVVEDNDCDWTGALALEALSVACGTGAARAVVVSISGRKARSGRATIIRMIWPESRLPAILEP</sequence>
<evidence type="ECO:0000313" key="2">
    <source>
        <dbReference type="Proteomes" id="UP000032679"/>
    </source>
</evidence>
<protein>
    <submittedName>
        <fullName evidence="1">Uncharacterized protein</fullName>
    </submittedName>
</protein>